<dbReference type="PANTHER" id="PTHR33480">
    <property type="entry name" value="SET DOMAIN-CONTAINING PROTEIN-RELATED"/>
    <property type="match status" value="1"/>
</dbReference>
<name>A0A6P7GT16_DIAVI</name>
<gene>
    <name evidence="1" type="primary">LOC114346404</name>
</gene>
<accession>A0A6P7GT16</accession>
<dbReference type="InParanoid" id="A0A6P7GT16"/>
<reference evidence="1" key="1">
    <citation type="submission" date="2025-08" db="UniProtKB">
        <authorList>
            <consortium name="RefSeq"/>
        </authorList>
    </citation>
    <scope>IDENTIFICATION</scope>
    <source>
        <tissue evidence="1">Whole insect</tissue>
    </source>
</reference>
<sequence>MEVKVEIKKELDEFDQKYIDAKLSTSIDLEDLKNEPKEELLDIFANIDSKPAPVLYDIQKKLEHSSNDGYLEVEVNSNGYLEVDVNFFENQKGNLQIQEQCTNSASNFQSNQKVSNWLCNRGFVTKNNENCPARQEFIDDCENQNILQISTDVETSAFTKETENTENDYFLRKEDSNDDEDTTIKKYKTRNYQKLNFPISTGVDDNPQVNASTSIEVTKTKTPYKRKPDHCYFCETEVLNFSRHIIRIHPTEIEVAEIMAKPIKSKERKQLFNALRRKGNFLAKGGSCFKPVREGYVPGRKKRVCNNCLGHFSSKLLYRHKKKCAKTNSGSKSITIFSNIKVDRRLKEEVFPRMRADKISLEAQTDPLICEFGTRYLKTHREKHFVNVTSRKMRELAKILLEMRVLETSITTLLSALKPTFFDLFVQATKRIAKYDKNQDIYLSPTFAMNIVTSLKQCCDIAITFIYTKNMPNYSLSVATVEADLKTLIRLFDSNWSFEISSHAANNLNINKWNKITIVPLASDLRLLREHLIKLATKSLQVLTKQMNDVSGSTEADETDCKVLVKDSVEIQAYNNLMETIYCRVILFNRKRSGELQRMYLHTYLNATPDIEKYQEFNSVVSLPEKILLKSLKRVVIRGKRGKGVPVLFHSDIQEHINIILKIRNCFVPKNNPYLFATANSNTHLIGYKVLSKQSKLCGAQNPSSITSTRLRKHLATLSQLFNLSEGEIEQLATFMGHTPGVHRSSYRLPDDVYQTAKISKLLMVMEKGGADQYKGKSIDDIDINMEENLLEFNYHDSDEGENDMLDDLVNSKGTEMSTSNSNADNTLIKTTAPKLKKKIIRKVVPWTKEQKEVTLKYFKNHIKVKKAPKRLECVEFKEKFKKVMDNKDWLKIKVFIQNAYKDK</sequence>
<protein>
    <submittedName>
        <fullName evidence="1">Uncharacterized protein LOC114346404 isoform X1</fullName>
    </submittedName>
</protein>
<dbReference type="PANTHER" id="PTHR33480:SF1">
    <property type="entry name" value="TYR RECOMBINASE DOMAIN-CONTAINING PROTEIN"/>
    <property type="match status" value="1"/>
</dbReference>
<evidence type="ECO:0000313" key="1">
    <source>
        <dbReference type="RefSeq" id="XP_028152956.1"/>
    </source>
</evidence>
<organism evidence="1">
    <name type="scientific">Diabrotica virgifera virgifera</name>
    <name type="common">western corn rootworm</name>
    <dbReference type="NCBI Taxonomy" id="50390"/>
    <lineage>
        <taxon>Eukaryota</taxon>
        <taxon>Metazoa</taxon>
        <taxon>Ecdysozoa</taxon>
        <taxon>Arthropoda</taxon>
        <taxon>Hexapoda</taxon>
        <taxon>Insecta</taxon>
        <taxon>Pterygota</taxon>
        <taxon>Neoptera</taxon>
        <taxon>Endopterygota</taxon>
        <taxon>Coleoptera</taxon>
        <taxon>Polyphaga</taxon>
        <taxon>Cucujiformia</taxon>
        <taxon>Chrysomeloidea</taxon>
        <taxon>Chrysomelidae</taxon>
        <taxon>Galerucinae</taxon>
        <taxon>Diabroticina</taxon>
        <taxon>Diabroticites</taxon>
        <taxon>Diabrotica</taxon>
    </lineage>
</organism>
<dbReference type="RefSeq" id="XP_028152956.1">
    <property type="nucleotide sequence ID" value="XM_028297155.1"/>
</dbReference>
<proteinExistence type="predicted"/>
<dbReference type="AlphaFoldDB" id="A0A6P7GT16"/>